<protein>
    <submittedName>
        <fullName evidence="1">Uncharacterized protein</fullName>
    </submittedName>
</protein>
<organism evidence="1 2">
    <name type="scientific">Entomophthora muscae</name>
    <dbReference type="NCBI Taxonomy" id="34485"/>
    <lineage>
        <taxon>Eukaryota</taxon>
        <taxon>Fungi</taxon>
        <taxon>Fungi incertae sedis</taxon>
        <taxon>Zoopagomycota</taxon>
        <taxon>Entomophthoromycotina</taxon>
        <taxon>Entomophthoromycetes</taxon>
        <taxon>Entomophthorales</taxon>
        <taxon>Entomophthoraceae</taxon>
        <taxon>Entomophthora</taxon>
    </lineage>
</organism>
<sequence>MQQSFLFGKSILLTGVTGFVGKAVLESILRDHHRHIKHVFCLVRANDKQSMHERIKQVLDGQLFDALRNRVGVAKFKDIAAKVVPIQGDISIPGVGLSEGDIGLLHAHLNLVIHSAATVNFNMPLKDALRINTLGTMELLDICERGAYFQGFVYISTAYVNANLKSGKVEERLYAMPLGDPATLVNEIQAMSHEQAIHFTKKVLQVYPNTYTFTKSIAEHLLYNCATPTASVRLSVVASAAQDPVPGWVNGTSGLNGASILIGQGIIDTLHIPRNKSPDIVPVDFATNAITRICAEMLDTPRNQIYHVGSSAINPMMWDVFFMASLKVWRQLPPIRGQIFPPDCHIIQSPADYQTRLASVEEFKFHTLPSLIDPNNTKLISQINHAKQKLALFHSHYDYFLKKRWSFDISNLATLEAIQATRTDILSSTVNIAHLQALDWDNYITQFIQGLHYFVLKETSIYPQLTMPPTLHQKILPEIKAAIAKTKL</sequence>
<accession>A0ACC2RUN9</accession>
<evidence type="ECO:0000313" key="2">
    <source>
        <dbReference type="Proteomes" id="UP001165960"/>
    </source>
</evidence>
<proteinExistence type="predicted"/>
<dbReference type="Proteomes" id="UP001165960">
    <property type="component" value="Unassembled WGS sequence"/>
</dbReference>
<keyword evidence="2" id="KW-1185">Reference proteome</keyword>
<gene>
    <name evidence="1" type="ORF">DSO57_1021287</name>
</gene>
<name>A0ACC2RUN9_9FUNG</name>
<dbReference type="EMBL" id="QTSX02006492">
    <property type="protein sequence ID" value="KAJ9053742.1"/>
    <property type="molecule type" value="Genomic_DNA"/>
</dbReference>
<reference evidence="1" key="1">
    <citation type="submission" date="2022-04" db="EMBL/GenBank/DDBJ databases">
        <title>Genome of the entomopathogenic fungus Entomophthora muscae.</title>
        <authorList>
            <person name="Elya C."/>
            <person name="Lovett B.R."/>
            <person name="Lee E."/>
            <person name="Macias A.M."/>
            <person name="Hajek A.E."/>
            <person name="De Bivort B.L."/>
            <person name="Kasson M.T."/>
            <person name="De Fine Licht H.H."/>
            <person name="Stajich J.E."/>
        </authorList>
    </citation>
    <scope>NUCLEOTIDE SEQUENCE</scope>
    <source>
        <strain evidence="1">Berkeley</strain>
    </source>
</reference>
<evidence type="ECO:0000313" key="1">
    <source>
        <dbReference type="EMBL" id="KAJ9053742.1"/>
    </source>
</evidence>
<comment type="caution">
    <text evidence="1">The sequence shown here is derived from an EMBL/GenBank/DDBJ whole genome shotgun (WGS) entry which is preliminary data.</text>
</comment>